<dbReference type="PANTHER" id="PTHR11487:SF0">
    <property type="entry name" value="S-ACYL FATTY ACID SYNTHASE THIOESTERASE, MEDIUM CHAIN"/>
    <property type="match status" value="1"/>
</dbReference>
<keyword evidence="4" id="KW-1185">Reference proteome</keyword>
<name>A0A542UCH8_9ACTN</name>
<organism evidence="3 4">
    <name type="scientific">Streptomyces puniciscabiei</name>
    <dbReference type="NCBI Taxonomy" id="164348"/>
    <lineage>
        <taxon>Bacteria</taxon>
        <taxon>Bacillati</taxon>
        <taxon>Actinomycetota</taxon>
        <taxon>Actinomycetes</taxon>
        <taxon>Kitasatosporales</taxon>
        <taxon>Streptomycetaceae</taxon>
        <taxon>Streptomyces</taxon>
    </lineage>
</organism>
<comment type="caution">
    <text evidence="3">The sequence shown here is derived from an EMBL/GenBank/DDBJ whole genome shotgun (WGS) entry which is preliminary data.</text>
</comment>
<sequence length="246" mass="26229">MTYLRSWPNGASAAVPVLLCLPQAGASALQFRDWQVRLGSSAAVYAVQLPGREDRWDEPAPSSIAEVVGAVVAELADAGLLDRPLVVFGDSFGGLIAYELARAVGPSALVVCVSRAPAHWARQGGLHDNDVERLASASVEGSTLPSALVAELRDIAAEVLRRDAELSKTFRDAPGTEPLRCPVYAWGAVDDETVTPAQLDDWREVTTGPLHRHDFVGGHRISRDDPVTVLGRLSHVLAGIAEEEPS</sequence>
<proteinExistence type="inferred from homology"/>
<dbReference type="InterPro" id="IPR012223">
    <property type="entry name" value="TEII"/>
</dbReference>
<evidence type="ECO:0000259" key="2">
    <source>
        <dbReference type="Pfam" id="PF00975"/>
    </source>
</evidence>
<protein>
    <submittedName>
        <fullName evidence="3">Surfactin synthase thioesterase subunit</fullName>
    </submittedName>
</protein>
<dbReference type="OrthoDB" id="4169718at2"/>
<comment type="similarity">
    <text evidence="1">Belongs to the thioesterase family.</text>
</comment>
<dbReference type="Gene3D" id="3.40.50.1820">
    <property type="entry name" value="alpha/beta hydrolase"/>
    <property type="match status" value="1"/>
</dbReference>
<dbReference type="AlphaFoldDB" id="A0A542UCH8"/>
<accession>A0A542UCH8</accession>
<evidence type="ECO:0000313" key="4">
    <source>
        <dbReference type="Proteomes" id="UP000318103"/>
    </source>
</evidence>
<dbReference type="Proteomes" id="UP000318103">
    <property type="component" value="Unassembled WGS sequence"/>
</dbReference>
<dbReference type="InterPro" id="IPR029058">
    <property type="entry name" value="AB_hydrolase_fold"/>
</dbReference>
<reference evidence="3 4" key="1">
    <citation type="submission" date="2019-06" db="EMBL/GenBank/DDBJ databases">
        <title>Sequencing the genomes of 1000 actinobacteria strains.</title>
        <authorList>
            <person name="Klenk H.-P."/>
        </authorList>
    </citation>
    <scope>NUCLEOTIDE SEQUENCE [LARGE SCALE GENOMIC DNA]</scope>
    <source>
        <strain evidence="3 4">DSM 41929</strain>
    </source>
</reference>
<dbReference type="Pfam" id="PF00975">
    <property type="entry name" value="Thioesterase"/>
    <property type="match status" value="1"/>
</dbReference>
<feature type="domain" description="Thioesterase" evidence="2">
    <location>
        <begin position="18"/>
        <end position="233"/>
    </location>
</feature>
<dbReference type="SUPFAM" id="SSF53474">
    <property type="entry name" value="alpha/beta-Hydrolases"/>
    <property type="match status" value="1"/>
</dbReference>
<evidence type="ECO:0000313" key="3">
    <source>
        <dbReference type="EMBL" id="TQK96790.1"/>
    </source>
</evidence>
<dbReference type="RefSeq" id="WP_055705523.1">
    <property type="nucleotide sequence ID" value="NZ_JBPJFI010000001.1"/>
</dbReference>
<dbReference type="EMBL" id="VFNX01000001">
    <property type="protein sequence ID" value="TQK96790.1"/>
    <property type="molecule type" value="Genomic_DNA"/>
</dbReference>
<dbReference type="PANTHER" id="PTHR11487">
    <property type="entry name" value="THIOESTERASE"/>
    <property type="match status" value="1"/>
</dbReference>
<gene>
    <name evidence="3" type="ORF">FB563_1739</name>
</gene>
<dbReference type="GO" id="GO:0008610">
    <property type="term" value="P:lipid biosynthetic process"/>
    <property type="evidence" value="ECO:0007669"/>
    <property type="project" value="TreeGrafter"/>
</dbReference>
<evidence type="ECO:0000256" key="1">
    <source>
        <dbReference type="ARBA" id="ARBA00007169"/>
    </source>
</evidence>
<dbReference type="InterPro" id="IPR001031">
    <property type="entry name" value="Thioesterase"/>
</dbReference>